<proteinExistence type="predicted"/>
<gene>
    <name evidence="2" type="ORF">MICPUCDRAFT_19619</name>
</gene>
<keyword evidence="3" id="KW-1185">Reference proteome</keyword>
<dbReference type="eggNOG" id="KOG1454">
    <property type="taxonomic scope" value="Eukaryota"/>
</dbReference>
<dbReference type="GeneID" id="9686338"/>
<dbReference type="GO" id="GO:0015994">
    <property type="term" value="P:chlorophyll metabolic process"/>
    <property type="evidence" value="ECO:0007669"/>
    <property type="project" value="TreeGrafter"/>
</dbReference>
<dbReference type="InterPro" id="IPR000639">
    <property type="entry name" value="Epox_hydrolase-like"/>
</dbReference>
<dbReference type="InterPro" id="IPR029058">
    <property type="entry name" value="AB_hydrolase_fold"/>
</dbReference>
<evidence type="ECO:0000259" key="1">
    <source>
        <dbReference type="Pfam" id="PF12697"/>
    </source>
</evidence>
<dbReference type="OrthoDB" id="408373at2759"/>
<protein>
    <submittedName>
        <fullName evidence="2">Predicted protein</fullName>
    </submittedName>
</protein>
<reference evidence="2 3" key="1">
    <citation type="journal article" date="2009" name="Science">
        <title>Green evolution and dynamic adaptations revealed by genomes of the marine picoeukaryotes Micromonas.</title>
        <authorList>
            <person name="Worden A.Z."/>
            <person name="Lee J.H."/>
            <person name="Mock T."/>
            <person name="Rouze P."/>
            <person name="Simmons M.P."/>
            <person name="Aerts A.L."/>
            <person name="Allen A.E."/>
            <person name="Cuvelier M.L."/>
            <person name="Derelle E."/>
            <person name="Everett M.V."/>
            <person name="Foulon E."/>
            <person name="Grimwood J."/>
            <person name="Gundlach H."/>
            <person name="Henrissat B."/>
            <person name="Napoli C."/>
            <person name="McDonald S.M."/>
            <person name="Parker M.S."/>
            <person name="Rombauts S."/>
            <person name="Salamov A."/>
            <person name="Von Dassow P."/>
            <person name="Badger J.H."/>
            <person name="Coutinho P.M."/>
            <person name="Demir E."/>
            <person name="Dubchak I."/>
            <person name="Gentemann C."/>
            <person name="Eikrem W."/>
            <person name="Gready J.E."/>
            <person name="John U."/>
            <person name="Lanier W."/>
            <person name="Lindquist E.A."/>
            <person name="Lucas S."/>
            <person name="Mayer K.F."/>
            <person name="Moreau H."/>
            <person name="Not F."/>
            <person name="Otillar R."/>
            <person name="Panaud O."/>
            <person name="Pangilinan J."/>
            <person name="Paulsen I."/>
            <person name="Piegu B."/>
            <person name="Poliakov A."/>
            <person name="Robbens S."/>
            <person name="Schmutz J."/>
            <person name="Toulza E."/>
            <person name="Wyss T."/>
            <person name="Zelensky A."/>
            <person name="Zhou K."/>
            <person name="Armbrust E.V."/>
            <person name="Bhattacharya D."/>
            <person name="Goodenough U.W."/>
            <person name="Van de Peer Y."/>
            <person name="Grigoriev I.V."/>
        </authorList>
    </citation>
    <scope>NUCLEOTIDE SEQUENCE [LARGE SCALE GENOMIC DNA]</scope>
    <source>
        <strain evidence="2 3">CCMP1545</strain>
    </source>
</reference>
<dbReference type="EMBL" id="GG663743">
    <property type="protein sequence ID" value="EEH54808.1"/>
    <property type="molecule type" value="Genomic_DNA"/>
</dbReference>
<dbReference type="Pfam" id="PF12697">
    <property type="entry name" value="Abhydrolase_6"/>
    <property type="match status" value="1"/>
</dbReference>
<evidence type="ECO:0000313" key="2">
    <source>
        <dbReference type="EMBL" id="EEH54808.1"/>
    </source>
</evidence>
<sequence>MKCAYRAKGDAGTPVVLVHGFGVSSYQYRDTIDALAKTNRVYALDLLGFGLSDQPDVPYEMEFWRDQVSHFIDDVVKATAVVVGNSIGSLAALHVAAKAPERVAGVVLLNCAGGMNNKVKRLPGDFDGFGWQYKAVVPVFSVVLAIIDFVLRFDAVAKPVFDGVRGEENVRGALRGVYKDPTRVDDALVASICDAAERPGAFRAFVRILTGPPGPRPEELMDDVRCPMLILWGDEDGITPLDFPLGQYFVNLPETRARTTLKVFEGEGHCLQDDNPSAVSPVIGEWVNAL</sequence>
<dbReference type="PANTHER" id="PTHR46438:SF7">
    <property type="entry name" value="ALPHA_BETA-HYDROLASES SUPERFAMILY PROTEIN"/>
    <property type="match status" value="1"/>
</dbReference>
<dbReference type="Gene3D" id="3.40.50.1820">
    <property type="entry name" value="alpha/beta hydrolase"/>
    <property type="match status" value="1"/>
</dbReference>
<organism evidence="3">
    <name type="scientific">Micromonas pusilla (strain CCMP1545)</name>
    <name type="common">Picoplanktonic green alga</name>
    <dbReference type="NCBI Taxonomy" id="564608"/>
    <lineage>
        <taxon>Eukaryota</taxon>
        <taxon>Viridiplantae</taxon>
        <taxon>Chlorophyta</taxon>
        <taxon>Mamiellophyceae</taxon>
        <taxon>Mamiellales</taxon>
        <taxon>Mamiellaceae</taxon>
        <taxon>Micromonas</taxon>
    </lineage>
</organism>
<dbReference type="STRING" id="564608.C1MZ57"/>
<dbReference type="KEGG" id="mpp:MICPUCDRAFT_19619"/>
<dbReference type="GO" id="GO:0009507">
    <property type="term" value="C:chloroplast"/>
    <property type="evidence" value="ECO:0007669"/>
    <property type="project" value="TreeGrafter"/>
</dbReference>
<dbReference type="RefSeq" id="XP_003061158.1">
    <property type="nucleotide sequence ID" value="XM_003061112.1"/>
</dbReference>
<dbReference type="AlphaFoldDB" id="C1MZ57"/>
<dbReference type="Proteomes" id="UP000001876">
    <property type="component" value="Unassembled WGS sequence"/>
</dbReference>
<dbReference type="InterPro" id="IPR000073">
    <property type="entry name" value="AB_hydrolase_1"/>
</dbReference>
<dbReference type="SUPFAM" id="SSF53474">
    <property type="entry name" value="alpha/beta-Hydrolases"/>
    <property type="match status" value="1"/>
</dbReference>
<dbReference type="PRINTS" id="PR00111">
    <property type="entry name" value="ABHYDROLASE"/>
</dbReference>
<dbReference type="PANTHER" id="PTHR46438">
    <property type="entry name" value="ALPHA/BETA-HYDROLASES SUPERFAMILY PROTEIN"/>
    <property type="match status" value="1"/>
</dbReference>
<feature type="domain" description="AB hydrolase-1" evidence="1">
    <location>
        <begin position="15"/>
        <end position="279"/>
    </location>
</feature>
<accession>C1MZ57</accession>
<name>C1MZ57_MICPC</name>
<dbReference type="GO" id="GO:0047746">
    <property type="term" value="F:chlorophyllase activity"/>
    <property type="evidence" value="ECO:0007669"/>
    <property type="project" value="TreeGrafter"/>
</dbReference>
<dbReference type="PRINTS" id="PR00412">
    <property type="entry name" value="EPOXHYDRLASE"/>
</dbReference>
<dbReference type="OMA" id="CAQRTMD"/>
<evidence type="ECO:0000313" key="3">
    <source>
        <dbReference type="Proteomes" id="UP000001876"/>
    </source>
</evidence>